<evidence type="ECO:0000313" key="4">
    <source>
        <dbReference type="Proteomes" id="UP000887566"/>
    </source>
</evidence>
<evidence type="ECO:0000256" key="1">
    <source>
        <dbReference type="SAM" id="MobiDB-lite"/>
    </source>
</evidence>
<dbReference type="InterPro" id="IPR001623">
    <property type="entry name" value="DnaJ_domain"/>
</dbReference>
<evidence type="ECO:0000256" key="2">
    <source>
        <dbReference type="SAM" id="Phobius"/>
    </source>
</evidence>
<dbReference type="PRINTS" id="PR00625">
    <property type="entry name" value="JDOMAIN"/>
</dbReference>
<feature type="transmembrane region" description="Helical" evidence="2">
    <location>
        <begin position="148"/>
        <end position="167"/>
    </location>
</feature>
<name>A0A914XTM8_9BILA</name>
<dbReference type="PANTHER" id="PTHR44825">
    <property type="match status" value="1"/>
</dbReference>
<dbReference type="Pfam" id="PF00226">
    <property type="entry name" value="DnaJ"/>
    <property type="match status" value="1"/>
</dbReference>
<keyword evidence="4" id="KW-1185">Reference proteome</keyword>
<dbReference type="WBParaSite" id="PSAMB.scaffold956size38126.g9970.t1">
    <property type="protein sequence ID" value="PSAMB.scaffold956size38126.g9970.t1"/>
    <property type="gene ID" value="PSAMB.scaffold956size38126.g9970"/>
</dbReference>
<dbReference type="SMART" id="SM00271">
    <property type="entry name" value="DnaJ"/>
    <property type="match status" value="1"/>
</dbReference>
<feature type="compositionally biased region" description="Polar residues" evidence="1">
    <location>
        <begin position="40"/>
        <end position="50"/>
    </location>
</feature>
<reference evidence="5" key="1">
    <citation type="submission" date="2022-11" db="UniProtKB">
        <authorList>
            <consortium name="WormBaseParasite"/>
        </authorList>
    </citation>
    <scope>IDENTIFICATION</scope>
</reference>
<keyword evidence="2" id="KW-0472">Membrane</keyword>
<protein>
    <submittedName>
        <fullName evidence="5">J domain-containing protein</fullName>
    </submittedName>
</protein>
<dbReference type="PROSITE" id="PS00636">
    <property type="entry name" value="DNAJ_1"/>
    <property type="match status" value="1"/>
</dbReference>
<keyword evidence="2" id="KW-0812">Transmembrane</keyword>
<dbReference type="InterPro" id="IPR036869">
    <property type="entry name" value="J_dom_sf"/>
</dbReference>
<dbReference type="PROSITE" id="PS50076">
    <property type="entry name" value="DNAJ_2"/>
    <property type="match status" value="1"/>
</dbReference>
<dbReference type="CDD" id="cd06257">
    <property type="entry name" value="DnaJ"/>
    <property type="match status" value="1"/>
</dbReference>
<dbReference type="Proteomes" id="UP000887566">
    <property type="component" value="Unplaced"/>
</dbReference>
<dbReference type="AlphaFoldDB" id="A0A914XTM8"/>
<dbReference type="InterPro" id="IPR018253">
    <property type="entry name" value="DnaJ_domain_CS"/>
</dbReference>
<evidence type="ECO:0000313" key="5">
    <source>
        <dbReference type="WBParaSite" id="PSAMB.scaffold956size38126.g9970.t1"/>
    </source>
</evidence>
<dbReference type="SUPFAM" id="SSF46565">
    <property type="entry name" value="Chaperone J-domain"/>
    <property type="match status" value="1"/>
</dbReference>
<proteinExistence type="predicted"/>
<evidence type="ECO:0000259" key="3">
    <source>
        <dbReference type="PROSITE" id="PS50076"/>
    </source>
</evidence>
<dbReference type="PANTHER" id="PTHR44825:SF1">
    <property type="entry name" value="DNAJ HOMOLOG SUBFAMILY C MEMBER 4"/>
    <property type="match status" value="1"/>
</dbReference>
<organism evidence="4 5">
    <name type="scientific">Plectus sambesii</name>
    <dbReference type="NCBI Taxonomy" id="2011161"/>
    <lineage>
        <taxon>Eukaryota</taxon>
        <taxon>Metazoa</taxon>
        <taxon>Ecdysozoa</taxon>
        <taxon>Nematoda</taxon>
        <taxon>Chromadorea</taxon>
        <taxon>Plectida</taxon>
        <taxon>Plectina</taxon>
        <taxon>Plectoidea</taxon>
        <taxon>Plectidae</taxon>
        <taxon>Plectus</taxon>
    </lineage>
</organism>
<keyword evidence="2" id="KW-1133">Transmembrane helix</keyword>
<dbReference type="Gene3D" id="1.10.287.110">
    <property type="entry name" value="DnaJ domain"/>
    <property type="match status" value="1"/>
</dbReference>
<accession>A0A914XTM8</accession>
<sequence>MDLSQRDYYEVLNVDRFASQREIRNAYIAQSKKLHPDRLAQTQPPSTADQTSHEQFIELQQAYDTLRNSQSRRDYDFDQGYPRHTAAKYHQPHDYSADSSDRYSSQFYSGTDPIGGFRSSHSRMRTGRFGGFQNLKSVKQVRWNLRRVVLTAVLRFALIFFIIGSIIHQSVQSNRDSWEVDSFHKRRERRWAEYEAAVNDYELKRRRKEDE</sequence>
<feature type="region of interest" description="Disordered" evidence="1">
    <location>
        <begin position="34"/>
        <end position="53"/>
    </location>
</feature>
<feature type="domain" description="J" evidence="3">
    <location>
        <begin position="7"/>
        <end position="79"/>
    </location>
</feature>
<dbReference type="InterPro" id="IPR052763">
    <property type="entry name" value="DnaJ_C4"/>
</dbReference>